<feature type="domain" description="Bacterial sugar transferase" evidence="2">
    <location>
        <begin position="20"/>
        <end position="194"/>
    </location>
</feature>
<keyword evidence="3" id="KW-0808">Transferase</keyword>
<protein>
    <submittedName>
        <fullName evidence="3">Sugar transferase</fullName>
    </submittedName>
</protein>
<name>A0A444B7T2_9MICO</name>
<evidence type="ECO:0000313" key="4">
    <source>
        <dbReference type="Proteomes" id="UP000288711"/>
    </source>
</evidence>
<dbReference type="InterPro" id="IPR003362">
    <property type="entry name" value="Bact_transf"/>
</dbReference>
<dbReference type="AlphaFoldDB" id="A0A444B7T2"/>
<accession>A0A444B7T2</accession>
<organism evidence="3 4">
    <name type="scientific">Janibacter hoylei PVAS-1</name>
    <dbReference type="NCBI Taxonomy" id="1210046"/>
    <lineage>
        <taxon>Bacteria</taxon>
        <taxon>Bacillati</taxon>
        <taxon>Actinomycetota</taxon>
        <taxon>Actinomycetes</taxon>
        <taxon>Micrococcales</taxon>
        <taxon>Intrasporangiaceae</taxon>
        <taxon>Janibacter</taxon>
    </lineage>
</organism>
<proteinExistence type="inferred from homology"/>
<dbReference type="PANTHER" id="PTHR30576">
    <property type="entry name" value="COLANIC BIOSYNTHESIS UDP-GLUCOSE LIPID CARRIER TRANSFERASE"/>
    <property type="match status" value="1"/>
</dbReference>
<dbReference type="GO" id="GO:0016780">
    <property type="term" value="F:phosphotransferase activity, for other substituted phosphate groups"/>
    <property type="evidence" value="ECO:0007669"/>
    <property type="project" value="TreeGrafter"/>
</dbReference>
<comment type="caution">
    <text evidence="3">The sequence shown here is derived from an EMBL/GenBank/DDBJ whole genome shotgun (WGS) entry which is preliminary data.</text>
</comment>
<reference evidence="3 4" key="1">
    <citation type="journal article" date="2009" name="Int. J. Syst. Evol. Microbiol.">
        <title>Janibacter hoylei sp. nov., Bacillus isronensis sp. nov. and Bacillus aryabhattai sp. nov., isolated from cryotubes used for collecting air from the upper atmosphere.</title>
        <authorList>
            <person name="Shivaji S."/>
            <person name="Chaturvedi P."/>
            <person name="Begum Z."/>
            <person name="Pindi P.K."/>
            <person name="Manorama R."/>
            <person name="Padmanaban D.A."/>
            <person name="Shouche Y.S."/>
            <person name="Pawar S."/>
            <person name="Vaishampayan P."/>
            <person name="Dutt C.B."/>
            <person name="Datta G.N."/>
            <person name="Manchanda R.K."/>
            <person name="Rao U.R."/>
            <person name="Bhargava P.M."/>
            <person name="Narlikar J.V."/>
        </authorList>
    </citation>
    <scope>NUCLEOTIDE SEQUENCE [LARGE SCALE GENOMIC DNA]</scope>
    <source>
        <strain evidence="3 4">PVAS-1</strain>
    </source>
</reference>
<keyword evidence="4" id="KW-1185">Reference proteome</keyword>
<sequence>MLPSLPIGVTTVTWYESRGKRLLDIAVAGALALATSPIHIVCAAAVRITSGSPVYFCQERPGLHGHPFKLIKFRTMEVGTHERSGGYPQPNAITPVGSWLRRTSLDELPQLLNILRGDMSLVGPRPGLHSQAIRYTDEQRRRLNVRPGLTGLAQIEGRNASPWSARIEADLRYLSNVSLWNDLKILLLTIPAALRGVDQHVGQTQAEVDDLSPVRLAPPGWPK</sequence>
<evidence type="ECO:0000313" key="3">
    <source>
        <dbReference type="EMBL" id="RWU84463.1"/>
    </source>
</evidence>
<dbReference type="EMBL" id="PIPF01000004">
    <property type="protein sequence ID" value="RWU84463.1"/>
    <property type="molecule type" value="Genomic_DNA"/>
</dbReference>
<comment type="similarity">
    <text evidence="1">Belongs to the bacterial sugar transferase family.</text>
</comment>
<gene>
    <name evidence="3" type="ORF">CWN80_04770</name>
</gene>
<dbReference type="OrthoDB" id="9808602at2"/>
<evidence type="ECO:0000256" key="1">
    <source>
        <dbReference type="ARBA" id="ARBA00006464"/>
    </source>
</evidence>
<dbReference type="Proteomes" id="UP000288711">
    <property type="component" value="Unassembled WGS sequence"/>
</dbReference>
<dbReference type="PANTHER" id="PTHR30576:SF0">
    <property type="entry name" value="UNDECAPRENYL-PHOSPHATE N-ACETYLGALACTOSAMINYL 1-PHOSPHATE TRANSFERASE-RELATED"/>
    <property type="match status" value="1"/>
</dbReference>
<dbReference type="Pfam" id="PF02397">
    <property type="entry name" value="Bac_transf"/>
    <property type="match status" value="1"/>
</dbReference>
<evidence type="ECO:0000259" key="2">
    <source>
        <dbReference type="Pfam" id="PF02397"/>
    </source>
</evidence>